<sequence length="527" mass="59538">MDSIYAPKHINDILPFEVLSYSFTFVDPCDPQNAHFATTLSLICQTWRRIVLDTPAVWTCIRIQTRNKPLTKDTIDASKAWYQRSKQLGCHFYLEFPLRVGEETSDSIVSELIQPISPRLETLFLCVPAAFLGDFTFVTPFQFPRLRSFTIRFPRDDHSRLLPLKFLPSTGLFHSSSLHRLELTHGRVIGFFQDPKTSFRWSTLTHLNLHDKGLRAYDSLDIFCLATNLVHCELTIPGWPAHALDPNFVGSTVSVSGNSDPYRPPCIHLHLRVLKLAFSSGVVSPFFARLSLPKLEDFRLSAQNILDPTYVHDALLDLAARHPIEGLKRFEVEGISCPGDTMIEFLKKNEEIETLKLDDCDLCDEEFLGKLIIVPETPEGGTISPYAYAALSSAFSSSSQAVVSSYFLQNAASSIVPKLKYIWLNGTPDEDEWQLMETSPSSLLYFSEQKRGRSPKDETIQAFVESRSPAEGGTLKKVVMDNYMIEKEEVLEELIKLREGGMVLDLVGLGTSNRSRESSDEDDWWVA</sequence>
<proteinExistence type="predicted"/>
<dbReference type="Proteomes" id="UP000308600">
    <property type="component" value="Unassembled WGS sequence"/>
</dbReference>
<keyword evidence="2" id="KW-1185">Reference proteome</keyword>
<dbReference type="EMBL" id="ML208513">
    <property type="protein sequence ID" value="TFK63624.1"/>
    <property type="molecule type" value="Genomic_DNA"/>
</dbReference>
<accession>A0ACD3ADD2</accession>
<name>A0ACD3ADD2_9AGAR</name>
<protein>
    <submittedName>
        <fullName evidence="1">Uncharacterized protein</fullName>
    </submittedName>
</protein>
<organism evidence="1 2">
    <name type="scientific">Pluteus cervinus</name>
    <dbReference type="NCBI Taxonomy" id="181527"/>
    <lineage>
        <taxon>Eukaryota</taxon>
        <taxon>Fungi</taxon>
        <taxon>Dikarya</taxon>
        <taxon>Basidiomycota</taxon>
        <taxon>Agaricomycotina</taxon>
        <taxon>Agaricomycetes</taxon>
        <taxon>Agaricomycetidae</taxon>
        <taxon>Agaricales</taxon>
        <taxon>Pluteineae</taxon>
        <taxon>Pluteaceae</taxon>
        <taxon>Pluteus</taxon>
    </lineage>
</organism>
<evidence type="ECO:0000313" key="1">
    <source>
        <dbReference type="EMBL" id="TFK63624.1"/>
    </source>
</evidence>
<reference evidence="1 2" key="1">
    <citation type="journal article" date="2019" name="Nat. Ecol. Evol.">
        <title>Megaphylogeny resolves global patterns of mushroom evolution.</title>
        <authorList>
            <person name="Varga T."/>
            <person name="Krizsan K."/>
            <person name="Foldi C."/>
            <person name="Dima B."/>
            <person name="Sanchez-Garcia M."/>
            <person name="Sanchez-Ramirez S."/>
            <person name="Szollosi G.J."/>
            <person name="Szarkandi J.G."/>
            <person name="Papp V."/>
            <person name="Albert L."/>
            <person name="Andreopoulos W."/>
            <person name="Angelini C."/>
            <person name="Antonin V."/>
            <person name="Barry K.W."/>
            <person name="Bougher N.L."/>
            <person name="Buchanan P."/>
            <person name="Buyck B."/>
            <person name="Bense V."/>
            <person name="Catcheside P."/>
            <person name="Chovatia M."/>
            <person name="Cooper J."/>
            <person name="Damon W."/>
            <person name="Desjardin D."/>
            <person name="Finy P."/>
            <person name="Geml J."/>
            <person name="Haridas S."/>
            <person name="Hughes K."/>
            <person name="Justo A."/>
            <person name="Karasinski D."/>
            <person name="Kautmanova I."/>
            <person name="Kiss B."/>
            <person name="Kocsube S."/>
            <person name="Kotiranta H."/>
            <person name="LaButti K.M."/>
            <person name="Lechner B.E."/>
            <person name="Liimatainen K."/>
            <person name="Lipzen A."/>
            <person name="Lukacs Z."/>
            <person name="Mihaltcheva S."/>
            <person name="Morgado L.N."/>
            <person name="Niskanen T."/>
            <person name="Noordeloos M.E."/>
            <person name="Ohm R.A."/>
            <person name="Ortiz-Santana B."/>
            <person name="Ovrebo C."/>
            <person name="Racz N."/>
            <person name="Riley R."/>
            <person name="Savchenko A."/>
            <person name="Shiryaev A."/>
            <person name="Soop K."/>
            <person name="Spirin V."/>
            <person name="Szebenyi C."/>
            <person name="Tomsovsky M."/>
            <person name="Tulloss R.E."/>
            <person name="Uehling J."/>
            <person name="Grigoriev I.V."/>
            <person name="Vagvolgyi C."/>
            <person name="Papp T."/>
            <person name="Martin F.M."/>
            <person name="Miettinen O."/>
            <person name="Hibbett D.S."/>
            <person name="Nagy L.G."/>
        </authorList>
    </citation>
    <scope>NUCLEOTIDE SEQUENCE [LARGE SCALE GENOMIC DNA]</scope>
    <source>
        <strain evidence="1 2">NL-1719</strain>
    </source>
</reference>
<gene>
    <name evidence="1" type="ORF">BDN72DRAFT_902241</name>
</gene>
<evidence type="ECO:0000313" key="2">
    <source>
        <dbReference type="Proteomes" id="UP000308600"/>
    </source>
</evidence>